<proteinExistence type="predicted"/>
<dbReference type="EMBL" id="LJUJ01000001">
    <property type="protein sequence ID" value="KPK64643.1"/>
    <property type="molecule type" value="Genomic_DNA"/>
</dbReference>
<evidence type="ECO:0000313" key="3">
    <source>
        <dbReference type="Proteomes" id="UP000051373"/>
    </source>
</evidence>
<accession>A0A0S8FVE2</accession>
<reference evidence="2 3" key="1">
    <citation type="journal article" date="2015" name="Microbiome">
        <title>Genomic resolution of linkages in carbon, nitrogen, and sulfur cycling among widespread estuary sediment bacteria.</title>
        <authorList>
            <person name="Baker B.J."/>
            <person name="Lazar C.S."/>
            <person name="Teske A.P."/>
            <person name="Dick G.J."/>
        </authorList>
    </citation>
    <scope>NUCLEOTIDE SEQUENCE [LARGE SCALE GENOMIC DNA]</scope>
    <source>
        <strain evidence="2">SM23_42</strain>
    </source>
</reference>
<keyword evidence="1" id="KW-0732">Signal</keyword>
<dbReference type="Proteomes" id="UP000051373">
    <property type="component" value="Unassembled WGS sequence"/>
</dbReference>
<evidence type="ECO:0000256" key="1">
    <source>
        <dbReference type="SAM" id="SignalP"/>
    </source>
</evidence>
<sequence length="121" mass="13578">MKKLIAGMFVLLILGLATNGWADGDYERMWWGYVKCDGVAVENAYVWTDPEGGDDSTNSAGFYNLGTCAGMVPYEHYDYIWARKVIPGKGLQEGFYYVNAIFYPDSQKGPMNIDLVDPIEK</sequence>
<feature type="chain" id="PRO_5006646478" evidence="1">
    <location>
        <begin position="23"/>
        <end position="121"/>
    </location>
</feature>
<dbReference type="AlphaFoldDB" id="A0A0S8FVE2"/>
<protein>
    <submittedName>
        <fullName evidence="2">Uncharacterized protein</fullName>
    </submittedName>
</protein>
<evidence type="ECO:0000313" key="2">
    <source>
        <dbReference type="EMBL" id="KPK64643.1"/>
    </source>
</evidence>
<comment type="caution">
    <text evidence="2">The sequence shown here is derived from an EMBL/GenBank/DDBJ whole genome shotgun (WGS) entry which is preliminary data.</text>
</comment>
<gene>
    <name evidence="2" type="ORF">AMJ83_00050</name>
</gene>
<organism evidence="2 3">
    <name type="scientific">candidate division WOR_3 bacterium SM23_42</name>
    <dbReference type="NCBI Taxonomy" id="1703779"/>
    <lineage>
        <taxon>Bacteria</taxon>
        <taxon>Bacteria division WOR-3</taxon>
    </lineage>
</organism>
<feature type="signal peptide" evidence="1">
    <location>
        <begin position="1"/>
        <end position="22"/>
    </location>
</feature>
<name>A0A0S8FVE2_UNCW3</name>